<keyword evidence="3" id="KW-1185">Reference proteome</keyword>
<reference evidence="2 3" key="1">
    <citation type="submission" date="2017-06" db="EMBL/GenBank/DDBJ databases">
        <title>Genome sequencing of cyanobaciteial culture collection at National Institute for Environmental Studies (NIES).</title>
        <authorList>
            <person name="Hirose Y."/>
            <person name="Shimura Y."/>
            <person name="Fujisawa T."/>
            <person name="Nakamura Y."/>
            <person name="Kawachi M."/>
        </authorList>
    </citation>
    <scope>NUCLEOTIDE SEQUENCE [LARGE SCALE GENOMIC DNA]</scope>
    <source>
        <strain evidence="2 3">NIES-4072</strain>
    </source>
</reference>
<sequence>MTYTADEATKPALKTFQDQSSNGGLAPKFIYGG</sequence>
<protein>
    <submittedName>
        <fullName evidence="2">Uncharacterized protein</fullName>
    </submittedName>
</protein>
<evidence type="ECO:0000256" key="1">
    <source>
        <dbReference type="SAM" id="MobiDB-lite"/>
    </source>
</evidence>
<gene>
    <name evidence="2" type="ORF">NIES4072_37150</name>
</gene>
<organism evidence="2 3">
    <name type="scientific">Nostoc commune NIES-4072</name>
    <dbReference type="NCBI Taxonomy" id="2005467"/>
    <lineage>
        <taxon>Bacteria</taxon>
        <taxon>Bacillati</taxon>
        <taxon>Cyanobacteriota</taxon>
        <taxon>Cyanophyceae</taxon>
        <taxon>Nostocales</taxon>
        <taxon>Nostocaceae</taxon>
        <taxon>Nostoc</taxon>
    </lineage>
</organism>
<name>A0A2R5FMQ1_NOSCO</name>
<evidence type="ECO:0000313" key="2">
    <source>
        <dbReference type="EMBL" id="GBG20046.1"/>
    </source>
</evidence>
<evidence type="ECO:0000313" key="3">
    <source>
        <dbReference type="Proteomes" id="UP000245124"/>
    </source>
</evidence>
<dbReference type="EMBL" id="BDUD01000001">
    <property type="protein sequence ID" value="GBG20046.1"/>
    <property type="molecule type" value="Genomic_DNA"/>
</dbReference>
<dbReference type="AlphaFoldDB" id="A0A2R5FMQ1"/>
<proteinExistence type="predicted"/>
<feature type="region of interest" description="Disordered" evidence="1">
    <location>
        <begin position="1"/>
        <end position="33"/>
    </location>
</feature>
<comment type="caution">
    <text evidence="2">The sequence shown here is derived from an EMBL/GenBank/DDBJ whole genome shotgun (WGS) entry which is preliminary data.</text>
</comment>
<dbReference type="Proteomes" id="UP000245124">
    <property type="component" value="Unassembled WGS sequence"/>
</dbReference>
<accession>A0A2R5FMQ1</accession>